<evidence type="ECO:0000313" key="10">
    <source>
        <dbReference type="Proteomes" id="UP001596113"/>
    </source>
</evidence>
<accession>A0ABW0I3B6</accession>
<dbReference type="Pfam" id="PF06580">
    <property type="entry name" value="His_kinase"/>
    <property type="match status" value="1"/>
</dbReference>
<dbReference type="SMART" id="SM00304">
    <property type="entry name" value="HAMP"/>
    <property type="match status" value="1"/>
</dbReference>
<dbReference type="InterPro" id="IPR050640">
    <property type="entry name" value="Bact_2-comp_sensor_kinase"/>
</dbReference>
<keyword evidence="4 9" id="KW-0808">Transferase</keyword>
<comment type="subcellular location">
    <subcellularLocation>
        <location evidence="1">Cell membrane</location>
        <topology evidence="1">Multi-pass membrane protein</topology>
    </subcellularLocation>
</comment>
<keyword evidence="7" id="KW-0812">Transmembrane</keyword>
<dbReference type="PANTHER" id="PTHR34220:SF7">
    <property type="entry name" value="SENSOR HISTIDINE KINASE YPDA"/>
    <property type="match status" value="1"/>
</dbReference>
<proteinExistence type="predicted"/>
<dbReference type="GO" id="GO:0004673">
    <property type="term" value="F:protein histidine kinase activity"/>
    <property type="evidence" value="ECO:0007669"/>
    <property type="project" value="UniProtKB-EC"/>
</dbReference>
<dbReference type="EC" id="2.7.13.3" evidence="9"/>
<evidence type="ECO:0000256" key="5">
    <source>
        <dbReference type="ARBA" id="ARBA00022777"/>
    </source>
</evidence>
<evidence type="ECO:0000256" key="7">
    <source>
        <dbReference type="SAM" id="Phobius"/>
    </source>
</evidence>
<evidence type="ECO:0000256" key="1">
    <source>
        <dbReference type="ARBA" id="ARBA00004651"/>
    </source>
</evidence>
<dbReference type="Proteomes" id="UP001596113">
    <property type="component" value="Unassembled WGS sequence"/>
</dbReference>
<keyword evidence="3" id="KW-0597">Phosphoprotein</keyword>
<gene>
    <name evidence="9" type="ORF">ACFPOF_30010</name>
</gene>
<dbReference type="PROSITE" id="PS50885">
    <property type="entry name" value="HAMP"/>
    <property type="match status" value="1"/>
</dbReference>
<evidence type="ECO:0000256" key="6">
    <source>
        <dbReference type="ARBA" id="ARBA00023136"/>
    </source>
</evidence>
<dbReference type="Pfam" id="PF02518">
    <property type="entry name" value="HATPase_c"/>
    <property type="match status" value="1"/>
</dbReference>
<comment type="caution">
    <text evidence="9">The sequence shown here is derived from an EMBL/GenBank/DDBJ whole genome shotgun (WGS) entry which is preliminary data.</text>
</comment>
<dbReference type="InterPro" id="IPR036890">
    <property type="entry name" value="HATPase_C_sf"/>
</dbReference>
<dbReference type="InterPro" id="IPR003660">
    <property type="entry name" value="HAMP_dom"/>
</dbReference>
<organism evidence="9 10">
    <name type="scientific">Cohnella soli</name>
    <dbReference type="NCBI Taxonomy" id="425005"/>
    <lineage>
        <taxon>Bacteria</taxon>
        <taxon>Bacillati</taxon>
        <taxon>Bacillota</taxon>
        <taxon>Bacilli</taxon>
        <taxon>Bacillales</taxon>
        <taxon>Paenibacillaceae</taxon>
        <taxon>Cohnella</taxon>
    </lineage>
</organism>
<dbReference type="CDD" id="cd06225">
    <property type="entry name" value="HAMP"/>
    <property type="match status" value="1"/>
</dbReference>
<dbReference type="InterPro" id="IPR010559">
    <property type="entry name" value="Sig_transdc_His_kin_internal"/>
</dbReference>
<dbReference type="PANTHER" id="PTHR34220">
    <property type="entry name" value="SENSOR HISTIDINE KINASE YPDA"/>
    <property type="match status" value="1"/>
</dbReference>
<evidence type="ECO:0000256" key="2">
    <source>
        <dbReference type="ARBA" id="ARBA00022475"/>
    </source>
</evidence>
<dbReference type="SUPFAM" id="SSF55874">
    <property type="entry name" value="ATPase domain of HSP90 chaperone/DNA topoisomerase II/histidine kinase"/>
    <property type="match status" value="1"/>
</dbReference>
<evidence type="ECO:0000256" key="3">
    <source>
        <dbReference type="ARBA" id="ARBA00022553"/>
    </source>
</evidence>
<dbReference type="InterPro" id="IPR003594">
    <property type="entry name" value="HATPase_dom"/>
</dbReference>
<dbReference type="Gene3D" id="6.10.340.10">
    <property type="match status" value="1"/>
</dbReference>
<evidence type="ECO:0000256" key="4">
    <source>
        <dbReference type="ARBA" id="ARBA00022679"/>
    </source>
</evidence>
<evidence type="ECO:0000259" key="8">
    <source>
        <dbReference type="PROSITE" id="PS50885"/>
    </source>
</evidence>
<protein>
    <submittedName>
        <fullName evidence="9">Sensor histidine kinase</fullName>
        <ecNumber evidence="9">2.7.13.3</ecNumber>
    </submittedName>
</protein>
<reference evidence="10" key="1">
    <citation type="journal article" date="2019" name="Int. J. Syst. Evol. Microbiol.">
        <title>The Global Catalogue of Microorganisms (GCM) 10K type strain sequencing project: providing services to taxonomists for standard genome sequencing and annotation.</title>
        <authorList>
            <consortium name="The Broad Institute Genomics Platform"/>
            <consortium name="The Broad Institute Genome Sequencing Center for Infectious Disease"/>
            <person name="Wu L."/>
            <person name="Ma J."/>
        </authorList>
    </citation>
    <scope>NUCLEOTIDE SEQUENCE [LARGE SCALE GENOMIC DNA]</scope>
    <source>
        <strain evidence="10">CGMCC 1.18575</strain>
    </source>
</reference>
<sequence>MKLGYRLRNSSIFNKIMAVFVIALVPIYLINWRMSEKGAESIRTETSQSVANTTRFYLSSLDKEASRISDFLPKFAMDQSLMELGVSGNDLTAYERVEKVVAVQKQLDLMRYSSPYILEARAYVPQINRTLLSQKFETLIDKDEYSAMLQSGKLYEEPIIHWQDRLFITLQYPSNAWKNPLWVIGVELSKTQIANTLAQISQSLGGRSMLVNLDRHWQVAGSLDDKLVATLSQFVQEKQLDGVREGFDTIRYAGVRYLTVFAYSDVWHSYSVTIIPEKKIMAPLQKYRLWFWWAICIGLLVAFFFSISLFKLIHQPLKVLVQSFRQMRNNKLLPITVQRGEDEFAYLYHAFNETVQSLNTLIRENYEQKIRNQRSELKRLQSQINPHFLYNCFFVLYRLIKSDNKEKANRFCMHIGQYFEFITKNSADEIPLEEELRHSRTYVDMQSICYGERVFVRFEAETHPKALVPRLVIQPIIENAYKHAFGNMRERGELWVHSELTDDGWCCYVEDNGNRLEDETLVRLNEQFGRTPDIMEETTGILNVHRRIQLRYGDEYGLSVTRSPLGGMRVRLKLDIGEEEQP</sequence>
<keyword evidence="7" id="KW-1133">Transmembrane helix</keyword>
<keyword evidence="10" id="KW-1185">Reference proteome</keyword>
<dbReference type="Gene3D" id="3.30.565.10">
    <property type="entry name" value="Histidine kinase-like ATPase, C-terminal domain"/>
    <property type="match status" value="1"/>
</dbReference>
<feature type="transmembrane region" description="Helical" evidence="7">
    <location>
        <begin position="12"/>
        <end position="30"/>
    </location>
</feature>
<keyword evidence="5 9" id="KW-0418">Kinase</keyword>
<evidence type="ECO:0000313" key="9">
    <source>
        <dbReference type="EMBL" id="MFC5406982.1"/>
    </source>
</evidence>
<name>A0ABW0I3B6_9BACL</name>
<dbReference type="RefSeq" id="WP_378139243.1">
    <property type="nucleotide sequence ID" value="NZ_JBHSMI010000067.1"/>
</dbReference>
<keyword evidence="2" id="KW-1003">Cell membrane</keyword>
<keyword evidence="6 7" id="KW-0472">Membrane</keyword>
<dbReference type="EMBL" id="JBHSMI010000067">
    <property type="protein sequence ID" value="MFC5406982.1"/>
    <property type="molecule type" value="Genomic_DNA"/>
</dbReference>
<feature type="transmembrane region" description="Helical" evidence="7">
    <location>
        <begin position="289"/>
        <end position="310"/>
    </location>
</feature>
<feature type="domain" description="HAMP" evidence="8">
    <location>
        <begin position="311"/>
        <end position="363"/>
    </location>
</feature>